<keyword evidence="2" id="KW-1185">Reference proteome</keyword>
<comment type="caution">
    <text evidence="1">The sequence shown here is derived from an EMBL/GenBank/DDBJ whole genome shotgun (WGS) entry which is preliminary data.</text>
</comment>
<proteinExistence type="predicted"/>
<dbReference type="Proteomes" id="UP000311382">
    <property type="component" value="Unassembled WGS sequence"/>
</dbReference>
<dbReference type="AlphaFoldDB" id="A0A5C5FME2"/>
<name>A0A5C5FME2_9BASI</name>
<reference evidence="1 2" key="1">
    <citation type="submission" date="2019-03" db="EMBL/GenBank/DDBJ databases">
        <title>Rhodosporidium diobovatum UCD-FST 08-225 genome sequencing, assembly, and annotation.</title>
        <authorList>
            <person name="Fakankun I.U."/>
            <person name="Fristensky B."/>
            <person name="Levin D.B."/>
        </authorList>
    </citation>
    <scope>NUCLEOTIDE SEQUENCE [LARGE SCALE GENOMIC DNA]</scope>
    <source>
        <strain evidence="1 2">UCD-FST 08-225</strain>
    </source>
</reference>
<accession>A0A5C5FME2</accession>
<gene>
    <name evidence="1" type="ORF">DMC30DRAFT_404348</name>
</gene>
<evidence type="ECO:0000313" key="1">
    <source>
        <dbReference type="EMBL" id="TNY18008.1"/>
    </source>
</evidence>
<sequence length="114" mass="12925">MPSIRPLDMCVFLFPWLLFLVFYIPAFLAHSCRRLTAPPRFPRRSAHISVHDISDEGLSMAISLANNNLTGQLSTAQRRALGGNARDTLFRQLHLPIPLSSTAYRRQQSQSRYG</sequence>
<evidence type="ECO:0000313" key="2">
    <source>
        <dbReference type="Proteomes" id="UP000311382"/>
    </source>
</evidence>
<dbReference type="EMBL" id="SOZI01000162">
    <property type="protein sequence ID" value="TNY18008.1"/>
    <property type="molecule type" value="Genomic_DNA"/>
</dbReference>
<protein>
    <submittedName>
        <fullName evidence="1">Uncharacterized protein</fullName>
    </submittedName>
</protein>
<organism evidence="1 2">
    <name type="scientific">Rhodotorula diobovata</name>
    <dbReference type="NCBI Taxonomy" id="5288"/>
    <lineage>
        <taxon>Eukaryota</taxon>
        <taxon>Fungi</taxon>
        <taxon>Dikarya</taxon>
        <taxon>Basidiomycota</taxon>
        <taxon>Pucciniomycotina</taxon>
        <taxon>Microbotryomycetes</taxon>
        <taxon>Sporidiobolales</taxon>
        <taxon>Sporidiobolaceae</taxon>
        <taxon>Rhodotorula</taxon>
    </lineage>
</organism>